<keyword evidence="2" id="KW-1185">Reference proteome</keyword>
<evidence type="ECO:0008006" key="3">
    <source>
        <dbReference type="Google" id="ProtNLM"/>
    </source>
</evidence>
<protein>
    <recommendedName>
        <fullName evidence="3">CRISPR-associated protein</fullName>
    </recommendedName>
</protein>
<dbReference type="RefSeq" id="WP_076879222.1">
    <property type="nucleotide sequence ID" value="NZ_MLCN01000047.1"/>
</dbReference>
<gene>
    <name evidence="1" type="ORF">BKE30_14065</name>
</gene>
<dbReference type="OrthoDB" id="1492425at2"/>
<evidence type="ECO:0000313" key="1">
    <source>
        <dbReference type="EMBL" id="ONG37686.1"/>
    </source>
</evidence>
<dbReference type="AlphaFoldDB" id="A0A1S8CRF2"/>
<dbReference type="EMBL" id="MLCN01000047">
    <property type="protein sequence ID" value="ONG37686.1"/>
    <property type="molecule type" value="Genomic_DNA"/>
</dbReference>
<dbReference type="Proteomes" id="UP000192132">
    <property type="component" value="Unassembled WGS sequence"/>
</dbReference>
<dbReference type="STRING" id="1907941.BKE30_14065"/>
<proteinExistence type="predicted"/>
<sequence length="319" mass="36136">MFDYSIFYTRPIEFTEISDSLPTFDIFISAFNNSERVKTLFDSISSTKKFWLVHPEYHFNKDEIPDAEINEVIIPSEIADIVQVNELLVRIGDLSDKKICIDITGFMRHVLIFLVASLKYKGVDKFTAIYSEPKFYSDGDNTNFSTTTSSIVKSISGISATSNSEFKDHLIINIGYDHKMLSQIASYKDGATYHPIFSFPSLSADMYQQSSMRAALSGSITQNSDWITKRKFSPANNPFATAQVISDLVKELDLNFDGKNNIYLAPLSTKAQTLGFAIYWVLEGRDRGITILLPECLSYSRETSQGLKRLWSYEVELNV</sequence>
<name>A0A1S8CRF2_9GAMM</name>
<accession>A0A1S8CRF2</accession>
<evidence type="ECO:0000313" key="2">
    <source>
        <dbReference type="Proteomes" id="UP000192132"/>
    </source>
</evidence>
<comment type="caution">
    <text evidence="1">The sequence shown here is derived from an EMBL/GenBank/DDBJ whole genome shotgun (WGS) entry which is preliminary data.</text>
</comment>
<reference evidence="1 2" key="1">
    <citation type="submission" date="2016-10" db="EMBL/GenBank/DDBJ databases">
        <title>Draft Genome sequence of Alkanindiges sp. strain H1.</title>
        <authorList>
            <person name="Subhash Y."/>
            <person name="Lee S."/>
        </authorList>
    </citation>
    <scope>NUCLEOTIDE SEQUENCE [LARGE SCALE GENOMIC DNA]</scope>
    <source>
        <strain evidence="1 2">H1</strain>
    </source>
</reference>
<organism evidence="1 2">
    <name type="scientific">Alkanindiges hydrocarboniclasticus</name>
    <dbReference type="NCBI Taxonomy" id="1907941"/>
    <lineage>
        <taxon>Bacteria</taxon>
        <taxon>Pseudomonadati</taxon>
        <taxon>Pseudomonadota</taxon>
        <taxon>Gammaproteobacteria</taxon>
        <taxon>Moraxellales</taxon>
        <taxon>Moraxellaceae</taxon>
        <taxon>Alkanindiges</taxon>
    </lineage>
</organism>